<accession>A0ABM8MR93</accession>
<evidence type="ECO:0000313" key="1">
    <source>
        <dbReference type="EMBL" id="CAB5620406.1"/>
    </source>
</evidence>
<reference evidence="1" key="1">
    <citation type="submission" date="2020-05" db="EMBL/GenBank/DDBJ databases">
        <authorList>
            <person name="Delgado-Blas J."/>
        </authorList>
    </citation>
    <scope>NUCLEOTIDE SEQUENCE</scope>
    <source>
        <strain evidence="1">BB1468</strain>
    </source>
</reference>
<keyword evidence="2" id="KW-1185">Reference proteome</keyword>
<dbReference type="Proteomes" id="UP000835792">
    <property type="component" value="Unassembled WGS sequence"/>
</dbReference>
<organism evidence="1 2">
    <name type="scientific">Citrobacter youngae</name>
    <dbReference type="NCBI Taxonomy" id="133448"/>
    <lineage>
        <taxon>Bacteria</taxon>
        <taxon>Pseudomonadati</taxon>
        <taxon>Pseudomonadota</taxon>
        <taxon>Gammaproteobacteria</taxon>
        <taxon>Enterobacterales</taxon>
        <taxon>Enterobacteriaceae</taxon>
        <taxon>Citrobacter</taxon>
        <taxon>Citrobacter freundii complex</taxon>
    </lineage>
</organism>
<gene>
    <name evidence="1" type="ORF">GHA_05345</name>
</gene>
<proteinExistence type="predicted"/>
<evidence type="ECO:0000313" key="2">
    <source>
        <dbReference type="Proteomes" id="UP000835792"/>
    </source>
</evidence>
<dbReference type="EMBL" id="CAHPRB010000146">
    <property type="protein sequence ID" value="CAB5620406.1"/>
    <property type="molecule type" value="Genomic_DNA"/>
</dbReference>
<comment type="caution">
    <text evidence="1">The sequence shown here is derived from an EMBL/GenBank/DDBJ whole genome shotgun (WGS) entry which is preliminary data.</text>
</comment>
<protein>
    <submittedName>
        <fullName evidence="1">Uncharacterized protein</fullName>
    </submittedName>
</protein>
<name>A0ABM8MR93_9ENTR</name>
<sequence length="106" mass="11760">MQLTPDTAAFLAMLFDFPLAFTEDLQPGGINYQVCDFTPGERFETDINRLCALADTGVIRAAQRNIHQCKNGINKALRSAQGQPEYAFNDQHSRDGKVRIALRSAS</sequence>